<reference evidence="3 4" key="1">
    <citation type="submission" date="2015-05" db="EMBL/GenBank/DDBJ databases">
        <authorList>
            <person name="Wang D.B."/>
            <person name="Wang M."/>
        </authorList>
    </citation>
    <scope>NUCLEOTIDE SEQUENCE [LARGE SCALE GENOMIC DNA]</scope>
    <source>
        <strain evidence="3">VL1</strain>
    </source>
</reference>
<name>A0A0G4LP61_VERLO</name>
<dbReference type="Pfam" id="PF13450">
    <property type="entry name" value="NAD_binding_8"/>
    <property type="match status" value="1"/>
</dbReference>
<dbReference type="InterPro" id="IPR051209">
    <property type="entry name" value="FAD-bind_Monooxygenase_sf"/>
</dbReference>
<gene>
    <name evidence="3" type="ORF">BN1708_013697</name>
</gene>
<organism evidence="3 4">
    <name type="scientific">Verticillium longisporum</name>
    <name type="common">Verticillium dahliae var. longisporum</name>
    <dbReference type="NCBI Taxonomy" id="100787"/>
    <lineage>
        <taxon>Eukaryota</taxon>
        <taxon>Fungi</taxon>
        <taxon>Dikarya</taxon>
        <taxon>Ascomycota</taxon>
        <taxon>Pezizomycotina</taxon>
        <taxon>Sordariomycetes</taxon>
        <taxon>Hypocreomycetidae</taxon>
        <taxon>Glomerellales</taxon>
        <taxon>Plectosphaerellaceae</taxon>
        <taxon>Verticillium</taxon>
    </lineage>
</organism>
<dbReference type="STRING" id="100787.A0A0G4LP61"/>
<comment type="similarity">
    <text evidence="1">Belongs to the FAD-binding monooxygenase family.</text>
</comment>
<evidence type="ECO:0008006" key="5">
    <source>
        <dbReference type="Google" id="ProtNLM"/>
    </source>
</evidence>
<dbReference type="AlphaFoldDB" id="A0A0G4LP61"/>
<dbReference type="PANTHER" id="PTHR42877:SF12">
    <property type="entry name" value="MONOOXYGENASE"/>
    <property type="match status" value="1"/>
</dbReference>
<dbReference type="SUPFAM" id="SSF51905">
    <property type="entry name" value="FAD/NAD(P)-binding domain"/>
    <property type="match status" value="3"/>
</dbReference>
<evidence type="ECO:0000256" key="1">
    <source>
        <dbReference type="ARBA" id="ARBA00010139"/>
    </source>
</evidence>
<dbReference type="Proteomes" id="UP000044602">
    <property type="component" value="Unassembled WGS sequence"/>
</dbReference>
<keyword evidence="4" id="KW-1185">Reference proteome</keyword>
<sequence>MTRQTVPNLSRHTELTGNSHGAGSAPGSAPVRSGHVSYNVREAPFGAPEHLRIVTIGAGASGLNMIRTLRNTLPPSSFDNVVYEKNADIGGTWFENRYPGCKSAWSEPKAVWELQVQNLTTGDTFSDYANFLIDASGILNKWKWPSVPGVKDFKGTLVHTAAWPENFDFKDKTVAVIGNGASGVQVLPAIMPHVKKLHHLIRSPTAILPPRIATMKMGRAAPIINQIELDEQENFTSALIERFKSDPAFLEQFTQALEMDSNIKFAIALKKDSPQQQWAAGKVREFMTAMLRGNEKLCQQLIPDFPLGCRRMTPAPGYLESFHDPKVSLVTTSIKRFVPQGIELETGELIEVDAIICATGFDSSFRPPFSLVGRHGNLQDIWTAETPKSYMSLAVAGLPNYFKFLGPYAPIAHGDVFTLSEHIATYIANLINKAQSENIRSLAPSQAAVDDFAAHVAAFMPRTAFSGSCRSWYKQDEAGTAAPVVGLHPGSRMHFLSMLARFRGEDWEFAYENESSSAKANRFAYLGNGFTMQEAALLKAAAAAAAAASAAASGN</sequence>
<protein>
    <recommendedName>
        <fullName evidence="5">FAD/NAD(P)-binding domain-containing protein</fullName>
    </recommendedName>
</protein>
<accession>A0A0G4LP61</accession>
<dbReference type="InterPro" id="IPR036188">
    <property type="entry name" value="FAD/NAD-bd_sf"/>
</dbReference>
<proteinExistence type="inferred from homology"/>
<dbReference type="PANTHER" id="PTHR42877">
    <property type="entry name" value="L-ORNITHINE N(5)-MONOOXYGENASE-RELATED"/>
    <property type="match status" value="1"/>
</dbReference>
<evidence type="ECO:0000313" key="3">
    <source>
        <dbReference type="EMBL" id="CRK23495.1"/>
    </source>
</evidence>
<feature type="region of interest" description="Disordered" evidence="2">
    <location>
        <begin position="1"/>
        <end position="33"/>
    </location>
</feature>
<evidence type="ECO:0000256" key="2">
    <source>
        <dbReference type="SAM" id="MobiDB-lite"/>
    </source>
</evidence>
<dbReference type="EMBL" id="CVQH01015669">
    <property type="protein sequence ID" value="CRK23495.1"/>
    <property type="molecule type" value="Genomic_DNA"/>
</dbReference>
<evidence type="ECO:0000313" key="4">
    <source>
        <dbReference type="Proteomes" id="UP000044602"/>
    </source>
</evidence>
<feature type="compositionally biased region" description="Polar residues" evidence="2">
    <location>
        <begin position="1"/>
        <end position="21"/>
    </location>
</feature>
<dbReference type="Gene3D" id="3.50.50.60">
    <property type="entry name" value="FAD/NAD(P)-binding domain"/>
    <property type="match status" value="3"/>
</dbReference>